<keyword evidence="1" id="KW-0472">Membrane</keyword>
<organism evidence="2">
    <name type="scientific">Lactococcus lactis</name>
    <dbReference type="NCBI Taxonomy" id="1358"/>
    <lineage>
        <taxon>Bacteria</taxon>
        <taxon>Bacillati</taxon>
        <taxon>Bacillota</taxon>
        <taxon>Bacilli</taxon>
        <taxon>Lactobacillales</taxon>
        <taxon>Streptococcaceae</taxon>
        <taxon>Lactococcus</taxon>
    </lineage>
</organism>
<evidence type="ECO:0000313" key="2">
    <source>
        <dbReference type="EMBL" id="SPB25100.1"/>
    </source>
</evidence>
<name>A0A2X0PF59_9LACT</name>
<accession>A0A2X0PF59</accession>
<keyword evidence="1" id="KW-0812">Transmembrane</keyword>
<protein>
    <submittedName>
        <fullName evidence="2">Head-tail joining protein</fullName>
    </submittedName>
</protein>
<evidence type="ECO:0000313" key="3">
    <source>
        <dbReference type="EMBL" id="SPS11197.1"/>
    </source>
</evidence>
<evidence type="ECO:0000313" key="4">
    <source>
        <dbReference type="Proteomes" id="UP000279235"/>
    </source>
</evidence>
<dbReference type="AlphaFoldDB" id="A0A2X0PF59"/>
<proteinExistence type="predicted"/>
<dbReference type="EMBL" id="OGTW02000045">
    <property type="protein sequence ID" value="SPS11197.1"/>
    <property type="molecule type" value="Genomic_DNA"/>
</dbReference>
<dbReference type="InterPro" id="IPR009406">
    <property type="entry name" value="DUF1056"/>
</dbReference>
<reference evidence="3" key="2">
    <citation type="submission" date="2018-05" db="EMBL/GenBank/DDBJ databases">
        <authorList>
            <person name="Lanie J.A."/>
            <person name="Ng W.-L."/>
            <person name="Kazmierczak K.M."/>
            <person name="Andrzejewski T.M."/>
            <person name="Davidsen T.M."/>
            <person name="Wayne K.J."/>
            <person name="Tettelin H."/>
            <person name="Glass J.I."/>
            <person name="Rusch D."/>
            <person name="Podicherti R."/>
            <person name="Tsui H.-C.T."/>
            <person name="Winkler M.E."/>
        </authorList>
    </citation>
    <scope>NUCLEOTIDE SEQUENCE</scope>
    <source>
        <strain evidence="3">Lactococcus lactis</strain>
    </source>
</reference>
<dbReference type="EMBL" id="OGTW01000045">
    <property type="protein sequence ID" value="SPB25100.1"/>
    <property type="molecule type" value="Genomic_DNA"/>
</dbReference>
<evidence type="ECO:0000256" key="1">
    <source>
        <dbReference type="SAM" id="Phobius"/>
    </source>
</evidence>
<keyword evidence="1" id="KW-1133">Transmembrane helix</keyword>
<feature type="transmembrane region" description="Helical" evidence="1">
    <location>
        <begin position="46"/>
        <end position="64"/>
    </location>
</feature>
<sequence length="72" mass="7972">MMIGDLMKIFKAFLKKIWDVFDVLCFSLAAITLNITVFLMNLFAGGITLTVTFIIFGVGSWFISSKITKGGD</sequence>
<reference evidence="2" key="1">
    <citation type="submission" date="2018-01" db="EMBL/GenBank/DDBJ databases">
        <authorList>
            <person name="Gaut B.S."/>
            <person name="Morton B.R."/>
            <person name="Clegg M.T."/>
            <person name="Duvall M.R."/>
        </authorList>
    </citation>
    <scope>NUCLEOTIDE SEQUENCE</scope>
    <source>
        <strain evidence="2">Lactococcus lactis</strain>
    </source>
</reference>
<reference evidence="4" key="3">
    <citation type="submission" date="2018-05" db="EMBL/GenBank/DDBJ databases">
        <authorList>
            <person name="Duru I."/>
        </authorList>
    </citation>
    <scope>NUCLEOTIDE SEQUENCE [LARGE SCALE GENOMIC DNA]</scope>
</reference>
<dbReference type="Pfam" id="PF06341">
    <property type="entry name" value="DUF1056"/>
    <property type="match status" value="1"/>
</dbReference>
<feature type="transmembrane region" description="Helical" evidence="1">
    <location>
        <begin position="20"/>
        <end position="40"/>
    </location>
</feature>
<gene>
    <name evidence="2" type="ORF">AMHIJAGA_01131</name>
</gene>
<dbReference type="Proteomes" id="UP000279235">
    <property type="component" value="Unassembled WGS sequence"/>
</dbReference>